<dbReference type="InterPro" id="IPR011335">
    <property type="entry name" value="Restrct_endonuc-II-like"/>
</dbReference>
<dbReference type="AlphaFoldDB" id="A0A2C6DVP0"/>
<dbReference type="GO" id="GO:0003676">
    <property type="term" value="F:nucleic acid binding"/>
    <property type="evidence" value="ECO:0007669"/>
    <property type="project" value="InterPro"/>
</dbReference>
<sequence>MDTVSSGSVSTGKITSYKVGARYEAIARRHLERSGLIFIAANIKFRGSELDLIMQDGDIWVFIEVRYRKNANFGNAVESITWHKRQRLLLAASRWLNQRQLSLETTNCRFDVLAITGNQLQWLPNAFGAEGEA</sequence>
<protein>
    <recommendedName>
        <fullName evidence="2">UPF0102 protein CRN84_25370</fullName>
    </recommendedName>
</protein>
<dbReference type="EMBL" id="PDDX01000001">
    <property type="protein sequence ID" value="PHI32402.1"/>
    <property type="molecule type" value="Genomic_DNA"/>
</dbReference>
<dbReference type="SUPFAM" id="SSF52980">
    <property type="entry name" value="Restriction endonuclease-like"/>
    <property type="match status" value="1"/>
</dbReference>
<comment type="similarity">
    <text evidence="1 2">Belongs to the UPF0102 family.</text>
</comment>
<dbReference type="InterPro" id="IPR011856">
    <property type="entry name" value="tRNA_endonuc-like_dom_sf"/>
</dbReference>
<dbReference type="PANTHER" id="PTHR34039">
    <property type="entry name" value="UPF0102 PROTEIN YRAN"/>
    <property type="match status" value="1"/>
</dbReference>
<evidence type="ECO:0000313" key="6">
    <source>
        <dbReference type="Proteomes" id="UP000373449"/>
    </source>
</evidence>
<organism evidence="3 5">
    <name type="scientific">Budvicia aquatica</name>
    <dbReference type="NCBI Taxonomy" id="82979"/>
    <lineage>
        <taxon>Bacteria</taxon>
        <taxon>Pseudomonadati</taxon>
        <taxon>Pseudomonadota</taxon>
        <taxon>Gammaproteobacteria</taxon>
        <taxon>Enterobacterales</taxon>
        <taxon>Budviciaceae</taxon>
        <taxon>Budvicia</taxon>
    </lineage>
</organism>
<proteinExistence type="inferred from homology"/>
<dbReference type="STRING" id="1111728.GCA_000427805_04966"/>
<dbReference type="OrthoDB" id="9794876at2"/>
<evidence type="ECO:0000256" key="1">
    <source>
        <dbReference type="ARBA" id="ARBA00006738"/>
    </source>
</evidence>
<evidence type="ECO:0000313" key="3">
    <source>
        <dbReference type="EMBL" id="PHI32402.1"/>
    </source>
</evidence>
<dbReference type="InterPro" id="IPR003509">
    <property type="entry name" value="UPF0102_YraN-like"/>
</dbReference>
<evidence type="ECO:0000313" key="5">
    <source>
        <dbReference type="Proteomes" id="UP000224974"/>
    </source>
</evidence>
<dbReference type="NCBIfam" id="NF009150">
    <property type="entry name" value="PRK12497.1-3"/>
    <property type="match status" value="1"/>
</dbReference>
<dbReference type="Proteomes" id="UP000373449">
    <property type="component" value="Unassembled WGS sequence"/>
</dbReference>
<dbReference type="PANTHER" id="PTHR34039:SF1">
    <property type="entry name" value="UPF0102 PROTEIN YRAN"/>
    <property type="match status" value="1"/>
</dbReference>
<dbReference type="Proteomes" id="UP000224974">
    <property type="component" value="Unassembled WGS sequence"/>
</dbReference>
<reference evidence="3" key="2">
    <citation type="submission" date="2017-09" db="EMBL/GenBank/DDBJ databases">
        <title>FDA dAtabase for Regulatory Grade micrObial Sequences (FDA-ARGOS): Supporting development and validation of Infectious Disease Dx tests.</title>
        <authorList>
            <person name="Minogue T."/>
            <person name="Wolcott M."/>
            <person name="Wasieloski L."/>
            <person name="Aguilar W."/>
            <person name="Moore D."/>
            <person name="Tallon L.J."/>
            <person name="Sadzewicz L."/>
            <person name="Ott S."/>
            <person name="Zhao X."/>
            <person name="Nagaraj S."/>
            <person name="Vavikolanu K."/>
            <person name="Aluvathingal J."/>
            <person name="Nadendla S."/>
            <person name="Sichtig H."/>
        </authorList>
    </citation>
    <scope>NUCLEOTIDE SEQUENCE</scope>
    <source>
        <strain evidence="3">FDAARGOS_387</strain>
    </source>
</reference>
<reference evidence="4 6" key="3">
    <citation type="submission" date="2019-03" db="EMBL/GenBank/DDBJ databases">
        <authorList>
            <consortium name="Pathogen Informatics"/>
        </authorList>
    </citation>
    <scope>NUCLEOTIDE SEQUENCE [LARGE SCALE GENOMIC DNA]</scope>
    <source>
        <strain evidence="4 6">NCTC12282</strain>
    </source>
</reference>
<dbReference type="NCBIfam" id="TIGR00252">
    <property type="entry name" value="YraN family protein"/>
    <property type="match status" value="1"/>
</dbReference>
<evidence type="ECO:0000256" key="2">
    <source>
        <dbReference type="HAMAP-Rule" id="MF_00048"/>
    </source>
</evidence>
<keyword evidence="5" id="KW-1185">Reference proteome</keyword>
<dbReference type="RefSeq" id="WP_036017187.1">
    <property type="nucleotide sequence ID" value="NZ_CAADJA010000002.1"/>
</dbReference>
<dbReference type="Pfam" id="PF02021">
    <property type="entry name" value="UPF0102"/>
    <property type="match status" value="1"/>
</dbReference>
<accession>A0A2C6DVP0</accession>
<dbReference type="EMBL" id="CAADJA010000002">
    <property type="protein sequence ID" value="VFS45397.1"/>
    <property type="molecule type" value="Genomic_DNA"/>
</dbReference>
<dbReference type="Gene3D" id="3.40.1350.10">
    <property type="match status" value="1"/>
</dbReference>
<reference evidence="5" key="1">
    <citation type="submission" date="2017-09" db="EMBL/GenBank/DDBJ databases">
        <title>FDA dAtabase for Regulatory Grade micrObial Sequences (FDA-ARGOS): Supporting development and validation of Infectious Disease Dx tests.</title>
        <authorList>
            <person name="Minogue T."/>
            <person name="Wolcott M."/>
            <person name="Wasieloski L."/>
            <person name="Aguilar W."/>
            <person name="Moore D."/>
            <person name="Tallon L."/>
            <person name="Sadzewicz L."/>
            <person name="Ott S."/>
            <person name="Zhao X."/>
            <person name="Nagaraj S."/>
            <person name="Vavikolanu K."/>
            <person name="Aluvathingal J."/>
            <person name="Nadendla S."/>
            <person name="Sichtig H."/>
        </authorList>
    </citation>
    <scope>NUCLEOTIDE SEQUENCE [LARGE SCALE GENOMIC DNA]</scope>
    <source>
        <strain evidence="5">FDAARGOS_387</strain>
    </source>
</reference>
<name>A0A2C6DVP0_9GAMM</name>
<dbReference type="HAMAP" id="MF_00048">
    <property type="entry name" value="UPF0102"/>
    <property type="match status" value="1"/>
</dbReference>
<gene>
    <name evidence="3" type="ORF">CRN84_25370</name>
    <name evidence="4" type="ORF">NCTC12282_00274</name>
</gene>
<evidence type="ECO:0000313" key="4">
    <source>
        <dbReference type="EMBL" id="VFS45397.1"/>
    </source>
</evidence>